<proteinExistence type="predicted"/>
<dbReference type="PROSITE" id="PS51257">
    <property type="entry name" value="PROKAR_LIPOPROTEIN"/>
    <property type="match status" value="1"/>
</dbReference>
<sequence>MPLRHLLVVLWAVAASCAGTSAWAQAEAPARQLNPVVDPATALCLRTPAKCPSFKNTLSFPAHALSRSSFGTFSVHTRGVNWNGNNGAMSFTMRRPAGFKGNRLRLRFFYEITDDSGGDLQWLVTAVSLKHGSGFETYGSVGTASGPVPESPTILQESSLIVSPGQGWTPAGDWWYFEIGRQGSFQGGLRLMSVAVEY</sequence>
<evidence type="ECO:0000313" key="3">
    <source>
        <dbReference type="Proteomes" id="UP000219374"/>
    </source>
</evidence>
<evidence type="ECO:0000313" key="2">
    <source>
        <dbReference type="EMBL" id="SOD50836.1"/>
    </source>
</evidence>
<dbReference type="OrthoDB" id="9977248at2"/>
<dbReference type="Proteomes" id="UP000219374">
    <property type="component" value="Unassembled WGS sequence"/>
</dbReference>
<keyword evidence="1" id="KW-0732">Signal</keyword>
<organism evidence="2 3">
    <name type="scientific">Pseudoxanthomonas wuyuanensis</name>
    <dbReference type="NCBI Taxonomy" id="1073196"/>
    <lineage>
        <taxon>Bacteria</taxon>
        <taxon>Pseudomonadati</taxon>
        <taxon>Pseudomonadota</taxon>
        <taxon>Gammaproteobacteria</taxon>
        <taxon>Lysobacterales</taxon>
        <taxon>Lysobacteraceae</taxon>
        <taxon>Pseudoxanthomonas</taxon>
    </lineage>
</organism>
<name>A0A286CWQ9_9GAMM</name>
<feature type="chain" id="PRO_5012493360" evidence="1">
    <location>
        <begin position="25"/>
        <end position="198"/>
    </location>
</feature>
<protein>
    <submittedName>
        <fullName evidence="2">Uncharacterized protein</fullName>
    </submittedName>
</protein>
<keyword evidence="3" id="KW-1185">Reference proteome</keyword>
<dbReference type="RefSeq" id="WP_141400678.1">
    <property type="nucleotide sequence ID" value="NZ_OCND01000001.1"/>
</dbReference>
<feature type="signal peptide" evidence="1">
    <location>
        <begin position="1"/>
        <end position="24"/>
    </location>
</feature>
<dbReference type="AlphaFoldDB" id="A0A286CWQ9"/>
<accession>A0A286CWQ9</accession>
<reference evidence="2 3" key="1">
    <citation type="submission" date="2017-09" db="EMBL/GenBank/DDBJ databases">
        <authorList>
            <person name="Ehlers B."/>
            <person name="Leendertz F.H."/>
        </authorList>
    </citation>
    <scope>NUCLEOTIDE SEQUENCE [LARGE SCALE GENOMIC DNA]</scope>
    <source>
        <strain evidence="2 3">CGMCC 1.10978</strain>
    </source>
</reference>
<gene>
    <name evidence="2" type="ORF">SAMN06296416_101332</name>
</gene>
<dbReference type="EMBL" id="OCND01000001">
    <property type="protein sequence ID" value="SOD50836.1"/>
    <property type="molecule type" value="Genomic_DNA"/>
</dbReference>
<evidence type="ECO:0000256" key="1">
    <source>
        <dbReference type="SAM" id="SignalP"/>
    </source>
</evidence>